<keyword evidence="4" id="KW-0408">Iron</keyword>
<dbReference type="PANTHER" id="PTHR43409">
    <property type="entry name" value="ANAEROBIC MAGNESIUM-PROTOPORPHYRIN IX MONOMETHYL ESTER CYCLASE-RELATED"/>
    <property type="match status" value="1"/>
</dbReference>
<evidence type="ECO:0000256" key="2">
    <source>
        <dbReference type="ARBA" id="ARBA00022691"/>
    </source>
</evidence>
<evidence type="ECO:0000256" key="4">
    <source>
        <dbReference type="ARBA" id="ARBA00023004"/>
    </source>
</evidence>
<dbReference type="SUPFAM" id="SSF102114">
    <property type="entry name" value="Radical SAM enzymes"/>
    <property type="match status" value="1"/>
</dbReference>
<dbReference type="GO" id="GO:0046872">
    <property type="term" value="F:metal ion binding"/>
    <property type="evidence" value="ECO:0007669"/>
    <property type="project" value="UniProtKB-KW"/>
</dbReference>
<dbReference type="Pfam" id="PF04055">
    <property type="entry name" value="Radical_SAM"/>
    <property type="match status" value="1"/>
</dbReference>
<evidence type="ECO:0000259" key="6">
    <source>
        <dbReference type="PROSITE" id="PS51918"/>
    </source>
</evidence>
<evidence type="ECO:0000313" key="8">
    <source>
        <dbReference type="Proteomes" id="UP000229952"/>
    </source>
</evidence>
<comment type="cofactor">
    <cofactor evidence="1">
        <name>[4Fe-4S] cluster</name>
        <dbReference type="ChEBI" id="CHEBI:49883"/>
    </cofactor>
</comment>
<dbReference type="InterPro" id="IPR007197">
    <property type="entry name" value="rSAM"/>
</dbReference>
<dbReference type="SFLD" id="SFLDG01082">
    <property type="entry name" value="B12-binding_domain_containing"/>
    <property type="match status" value="1"/>
</dbReference>
<dbReference type="InterPro" id="IPR006638">
    <property type="entry name" value="Elp3/MiaA/NifB-like_rSAM"/>
</dbReference>
<dbReference type="SMART" id="SM00729">
    <property type="entry name" value="Elp3"/>
    <property type="match status" value="1"/>
</dbReference>
<dbReference type="InterPro" id="IPR013785">
    <property type="entry name" value="Aldolase_TIM"/>
</dbReference>
<keyword evidence="2" id="KW-0949">S-adenosyl-L-methionine</keyword>
<name>A0A2G9YZ55_9BACT</name>
<reference evidence="7 8" key="1">
    <citation type="submission" date="2017-09" db="EMBL/GenBank/DDBJ databases">
        <title>Depth-based differentiation of microbial function through sediment-hosted aquifers and enrichment of novel symbionts in the deep terrestrial subsurface.</title>
        <authorList>
            <person name="Probst A.J."/>
            <person name="Ladd B."/>
            <person name="Jarett J.K."/>
            <person name="Geller-Mcgrath D.E."/>
            <person name="Sieber C.M."/>
            <person name="Emerson J.B."/>
            <person name="Anantharaman K."/>
            <person name="Thomas B.C."/>
            <person name="Malmstrom R."/>
            <person name="Stieglmeier M."/>
            <person name="Klingl A."/>
            <person name="Woyke T."/>
            <person name="Ryan C.M."/>
            <person name="Banfield J.F."/>
        </authorList>
    </citation>
    <scope>NUCLEOTIDE SEQUENCE [LARGE SCALE GENOMIC DNA]</scope>
    <source>
        <strain evidence="7">CG23_combo_of_CG06-09_8_20_14_all_37_18</strain>
    </source>
</reference>
<dbReference type="GO" id="GO:0003824">
    <property type="term" value="F:catalytic activity"/>
    <property type="evidence" value="ECO:0007669"/>
    <property type="project" value="InterPro"/>
</dbReference>
<evidence type="ECO:0000313" key="7">
    <source>
        <dbReference type="EMBL" id="PIP24497.1"/>
    </source>
</evidence>
<organism evidence="7 8">
    <name type="scientific">Candidatus Nealsonbacteria bacterium CG23_combo_of_CG06-09_8_20_14_all_37_18</name>
    <dbReference type="NCBI Taxonomy" id="1974720"/>
    <lineage>
        <taxon>Bacteria</taxon>
        <taxon>Candidatus Nealsoniibacteriota</taxon>
    </lineage>
</organism>
<dbReference type="Gene3D" id="3.20.20.70">
    <property type="entry name" value="Aldolase class I"/>
    <property type="match status" value="1"/>
</dbReference>
<dbReference type="PROSITE" id="PS51918">
    <property type="entry name" value="RADICAL_SAM"/>
    <property type="match status" value="1"/>
</dbReference>
<protein>
    <recommendedName>
        <fullName evidence="6">Radical SAM core domain-containing protein</fullName>
    </recommendedName>
</protein>
<evidence type="ECO:0000256" key="3">
    <source>
        <dbReference type="ARBA" id="ARBA00022723"/>
    </source>
</evidence>
<dbReference type="AlphaFoldDB" id="A0A2G9YZ55"/>
<dbReference type="GO" id="GO:0051536">
    <property type="term" value="F:iron-sulfur cluster binding"/>
    <property type="evidence" value="ECO:0007669"/>
    <property type="project" value="UniProtKB-KW"/>
</dbReference>
<dbReference type="InterPro" id="IPR058240">
    <property type="entry name" value="rSAM_sf"/>
</dbReference>
<evidence type="ECO:0000256" key="1">
    <source>
        <dbReference type="ARBA" id="ARBA00001966"/>
    </source>
</evidence>
<dbReference type="GO" id="GO:0005829">
    <property type="term" value="C:cytosol"/>
    <property type="evidence" value="ECO:0007669"/>
    <property type="project" value="TreeGrafter"/>
</dbReference>
<comment type="caution">
    <text evidence="7">The sequence shown here is derived from an EMBL/GenBank/DDBJ whole genome shotgun (WGS) entry which is preliminary data.</text>
</comment>
<feature type="domain" description="Radical SAM core" evidence="6">
    <location>
        <begin position="199"/>
        <end position="398"/>
    </location>
</feature>
<gene>
    <name evidence="7" type="ORF">COX35_00295</name>
</gene>
<dbReference type="CDD" id="cd01335">
    <property type="entry name" value="Radical_SAM"/>
    <property type="match status" value="1"/>
</dbReference>
<dbReference type="SFLD" id="SFLDS00029">
    <property type="entry name" value="Radical_SAM"/>
    <property type="match status" value="1"/>
</dbReference>
<dbReference type="EMBL" id="PCRQ01000014">
    <property type="protein sequence ID" value="PIP24497.1"/>
    <property type="molecule type" value="Genomic_DNA"/>
</dbReference>
<keyword evidence="3" id="KW-0479">Metal-binding</keyword>
<proteinExistence type="predicted"/>
<accession>A0A2G9YZ55</accession>
<sequence length="398" mass="45289">MANILFIQPFDFPNFLGQKKRKRFLISRAQFEVGYQVPVEHDFSVLDLNLAIRQKGSIPKAIEEATQSLNPDLIFLTYPSFPQGEQVALVLRCLTKVANIPVVMGGGAISLVKDAPLRWWPDMNISCCYSGFGKQISTIIQSIVTGKNQNLPGVFWAGEKPSEKGNLRERLIDFYKPEDLYSARGRIDFSGYVDDIRRVGFNPCAVIELTRGCLHRCSFCAINRENFGFFSRSPEIVIHEIEYLVNMGITSFHFTDPTFGLAIKKTEELVETMVLLQKKHPKNRFEITTRVDIISRKNALLFRKAGVVRCDLGMETMSEMELASVHKGFKREKIRKAVRYLAEVGIETKLFHITFPQKISIPTIEFLLELSRSRVPFLVQSAYLRGIPNPLSEPLFSN</sequence>
<evidence type="ECO:0000256" key="5">
    <source>
        <dbReference type="ARBA" id="ARBA00023014"/>
    </source>
</evidence>
<dbReference type="Proteomes" id="UP000229952">
    <property type="component" value="Unassembled WGS sequence"/>
</dbReference>
<dbReference type="PANTHER" id="PTHR43409:SF7">
    <property type="entry name" value="BLL1977 PROTEIN"/>
    <property type="match status" value="1"/>
</dbReference>
<dbReference type="InterPro" id="IPR051198">
    <property type="entry name" value="BchE-like"/>
</dbReference>
<keyword evidence="5" id="KW-0411">Iron-sulfur</keyword>